<evidence type="ECO:0000313" key="2">
    <source>
        <dbReference type="Proteomes" id="UP001174909"/>
    </source>
</evidence>
<dbReference type="EMBL" id="CASHTH010003011">
    <property type="protein sequence ID" value="CAI8038793.1"/>
    <property type="molecule type" value="Genomic_DNA"/>
</dbReference>
<dbReference type="PANTHER" id="PTHR12072:SF4">
    <property type="entry name" value="CWF19-LIKE PROTEIN 1"/>
    <property type="match status" value="1"/>
</dbReference>
<dbReference type="AlphaFoldDB" id="A0AA35T0L2"/>
<keyword evidence="2" id="KW-1185">Reference proteome</keyword>
<name>A0AA35T0L2_GEOBA</name>
<protein>
    <submittedName>
        <fullName evidence="1">CWF19-like protein 1</fullName>
    </submittedName>
</protein>
<gene>
    <name evidence="1" type="ORF">GBAR_LOCUS21630</name>
</gene>
<dbReference type="GO" id="GO:0071014">
    <property type="term" value="C:post-mRNA release spliceosomal complex"/>
    <property type="evidence" value="ECO:0007669"/>
    <property type="project" value="TreeGrafter"/>
</dbReference>
<reference evidence="1" key="1">
    <citation type="submission" date="2023-03" db="EMBL/GenBank/DDBJ databases">
        <authorList>
            <person name="Steffen K."/>
            <person name="Cardenas P."/>
        </authorList>
    </citation>
    <scope>NUCLEOTIDE SEQUENCE</scope>
</reference>
<comment type="caution">
    <text evidence="1">The sequence shown here is derived from an EMBL/GenBank/DDBJ whole genome shotgun (WGS) entry which is preliminary data.</text>
</comment>
<organism evidence="1 2">
    <name type="scientific">Geodia barretti</name>
    <name type="common">Barrett's horny sponge</name>
    <dbReference type="NCBI Taxonomy" id="519541"/>
    <lineage>
        <taxon>Eukaryota</taxon>
        <taxon>Metazoa</taxon>
        <taxon>Porifera</taxon>
        <taxon>Demospongiae</taxon>
        <taxon>Heteroscleromorpha</taxon>
        <taxon>Tetractinellida</taxon>
        <taxon>Astrophorina</taxon>
        <taxon>Geodiidae</taxon>
        <taxon>Geodia</taxon>
    </lineage>
</organism>
<dbReference type="GO" id="GO:0061632">
    <property type="term" value="F:RNA lariat debranching enzyme activator activity"/>
    <property type="evidence" value="ECO:0007669"/>
    <property type="project" value="TreeGrafter"/>
</dbReference>
<accession>A0AA35T0L2</accession>
<dbReference type="PANTHER" id="PTHR12072">
    <property type="entry name" value="CWF19, CELL CYCLE CONTROL PROTEIN"/>
    <property type="match status" value="1"/>
</dbReference>
<dbReference type="GO" id="GO:0000398">
    <property type="term" value="P:mRNA splicing, via spliceosome"/>
    <property type="evidence" value="ECO:0007669"/>
    <property type="project" value="TreeGrafter"/>
</dbReference>
<dbReference type="InterPro" id="IPR040194">
    <property type="entry name" value="Cwf19-like"/>
</dbReference>
<sequence length="399" mass="44812">MKLLVAGDVDGNFRQLFSRAESILKKSGPFEMLLCVGSFFGDSECSREQWQSYVEGKEKVPLPTYILGPGSPGEAVSYQSLGRDGGELCPNLTCLGQRGVFKTSGGLQVVYLSGRHHEDRFSQDLSSQKTMSPYMTSSDVESLKEMAAKSKEEFRGVDILLTTEWPRGVATHTATPPDWLDADNAGSVEVAQLAVAVRPRYHIVAGLKHFYERTPYRNHQVLRGQQLHVTRFIALANVGNPDKKNRYLYAFNITPLTEMDTQELVQQPPAITNCPYHHLLGTKKGRDVEDGGDSRFLLDQKSLDVAREEHARHTAEVSREVRGTEETEEYKIKQSASLHSSLFSFPSHLTHSHGSPRSCWFCLAALRWREKHLCHHCWRYIHTGSAKGGLVQNTASFYQ</sequence>
<dbReference type="CDD" id="cd07380">
    <property type="entry name" value="MPP_CWF19_N"/>
    <property type="match status" value="1"/>
</dbReference>
<dbReference type="Proteomes" id="UP001174909">
    <property type="component" value="Unassembled WGS sequence"/>
</dbReference>
<evidence type="ECO:0000313" key="1">
    <source>
        <dbReference type="EMBL" id="CAI8038793.1"/>
    </source>
</evidence>
<proteinExistence type="predicted"/>